<evidence type="ECO:0000313" key="3">
    <source>
        <dbReference type="Proteomes" id="UP000501325"/>
    </source>
</evidence>
<dbReference type="EMBL" id="CP048751">
    <property type="protein sequence ID" value="QIH72011.1"/>
    <property type="molecule type" value="Genomic_DNA"/>
</dbReference>
<gene>
    <name evidence="2" type="ORF">GYM46_02930</name>
</gene>
<sequence>MTGSGDMSENKGVSEAATEPFLDDDDTPELTAERAAKLRPAREVLPDYILNQFKRAPGRPKADAPKQQVTLRLDADLLEHWRAQGPGWQSGINAALRRASGL</sequence>
<evidence type="ECO:0000256" key="1">
    <source>
        <dbReference type="SAM" id="MobiDB-lite"/>
    </source>
</evidence>
<feature type="region of interest" description="Disordered" evidence="1">
    <location>
        <begin position="1"/>
        <end position="30"/>
    </location>
</feature>
<dbReference type="KEGG" id="bmed:GYM46_02930"/>
<protein>
    <submittedName>
        <fullName evidence="2">BrnA antitoxin family protein</fullName>
    </submittedName>
</protein>
<organism evidence="2 3">
    <name type="scientific">Brevundimonas mediterranea</name>
    <dbReference type="NCBI Taxonomy" id="74329"/>
    <lineage>
        <taxon>Bacteria</taxon>
        <taxon>Pseudomonadati</taxon>
        <taxon>Pseudomonadota</taxon>
        <taxon>Alphaproteobacteria</taxon>
        <taxon>Caulobacterales</taxon>
        <taxon>Caulobacteraceae</taxon>
        <taxon>Brevundimonas</taxon>
    </lineage>
</organism>
<accession>A0AB37E499</accession>
<dbReference type="Proteomes" id="UP000501325">
    <property type="component" value="Chromosome"/>
</dbReference>
<dbReference type="InterPro" id="IPR025528">
    <property type="entry name" value="BrnA_antitoxin"/>
</dbReference>
<reference evidence="2 3" key="1">
    <citation type="submission" date="2020-01" db="EMBL/GenBank/DDBJ databases">
        <authorList>
            <person name="Wang S."/>
        </authorList>
    </citation>
    <scope>NUCLEOTIDE SEQUENCE [LARGE SCALE GENOMIC DNA]</scope>
    <source>
        <strain evidence="2 3">D151-2-6</strain>
    </source>
</reference>
<evidence type="ECO:0000313" key="2">
    <source>
        <dbReference type="EMBL" id="QIH72011.1"/>
    </source>
</evidence>
<name>A0AB37E499_9CAUL</name>
<dbReference type="AlphaFoldDB" id="A0AB37E499"/>
<dbReference type="Pfam" id="PF14384">
    <property type="entry name" value="BrnA_antitoxin"/>
    <property type="match status" value="1"/>
</dbReference>
<proteinExistence type="predicted"/>